<feature type="binding site" evidence="6">
    <location>
        <position position="74"/>
    </location>
    <ligand>
        <name>S-adenosyl-L-methionine</name>
        <dbReference type="ChEBI" id="CHEBI:59789"/>
    </ligand>
</feature>
<dbReference type="Proteomes" id="UP000265614">
    <property type="component" value="Unassembled WGS sequence"/>
</dbReference>
<evidence type="ECO:0000256" key="4">
    <source>
        <dbReference type="ARBA" id="ARBA00022679"/>
    </source>
</evidence>
<name>A0A3A3YZU4_9ACTN</name>
<evidence type="ECO:0000256" key="2">
    <source>
        <dbReference type="ARBA" id="ARBA00022552"/>
    </source>
</evidence>
<dbReference type="OrthoDB" id="9808773at2"/>
<organism evidence="8 9">
    <name type="scientific">Vallicoccus soli</name>
    <dbReference type="NCBI Taxonomy" id="2339232"/>
    <lineage>
        <taxon>Bacteria</taxon>
        <taxon>Bacillati</taxon>
        <taxon>Actinomycetota</taxon>
        <taxon>Actinomycetes</taxon>
        <taxon>Motilibacterales</taxon>
        <taxon>Vallicoccaceae</taxon>
        <taxon>Vallicoccus</taxon>
    </lineage>
</organism>
<accession>A0A3A3YZU4</accession>
<dbReference type="RefSeq" id="WP_119950884.1">
    <property type="nucleotide sequence ID" value="NZ_QZEZ01000006.1"/>
</dbReference>
<evidence type="ECO:0000256" key="3">
    <source>
        <dbReference type="ARBA" id="ARBA00022603"/>
    </source>
</evidence>
<evidence type="ECO:0000256" key="7">
    <source>
        <dbReference type="SAM" id="MobiDB-lite"/>
    </source>
</evidence>
<reference evidence="8 9" key="1">
    <citation type="submission" date="2018-09" db="EMBL/GenBank/DDBJ databases">
        <title>YIM 75000 draft genome.</title>
        <authorList>
            <person name="Tang S."/>
            <person name="Feng Y."/>
        </authorList>
    </citation>
    <scope>NUCLEOTIDE SEQUENCE [LARGE SCALE GENOMIC DNA]</scope>
    <source>
        <strain evidence="8 9">YIM 75000</strain>
    </source>
</reference>
<dbReference type="PANTHER" id="PTHR31760">
    <property type="entry name" value="S-ADENOSYL-L-METHIONINE-DEPENDENT METHYLTRANSFERASES SUPERFAMILY PROTEIN"/>
    <property type="match status" value="1"/>
</dbReference>
<feature type="compositionally biased region" description="Low complexity" evidence="7">
    <location>
        <begin position="219"/>
        <end position="232"/>
    </location>
</feature>
<proteinExistence type="inferred from homology"/>
<dbReference type="GO" id="GO:0005829">
    <property type="term" value="C:cytosol"/>
    <property type="evidence" value="ECO:0007669"/>
    <property type="project" value="TreeGrafter"/>
</dbReference>
<dbReference type="InterPro" id="IPR029063">
    <property type="entry name" value="SAM-dependent_MTases_sf"/>
</dbReference>
<protein>
    <recommendedName>
        <fullName evidence="6">Ribosomal RNA small subunit methyltransferase G</fullName>
        <ecNumber evidence="6">2.1.1.-</ecNumber>
    </recommendedName>
    <alternativeName>
        <fullName evidence="6">16S rRNA 7-methylguanosine methyltransferase</fullName>
        <shortName evidence="6">16S rRNA m7G methyltransferase</shortName>
    </alternativeName>
</protein>
<comment type="caution">
    <text evidence="8">The sequence shown here is derived from an EMBL/GenBank/DDBJ whole genome shotgun (WGS) entry which is preliminary data.</text>
</comment>
<sequence length="241" mass="25326">MAPGDGAAPPPAAGEVFGDRLPLLERYAGWLAGAGIERGLLGPREAERLWPRHLLNCAGLADLVVTGASVCDVGSGAGLPGVVLAAQREDCFVVLLEPLLRRATFLEEVVADLGLRNARVVRGRAEQHTARYDVVTSRAVAPLDRLAAWSLPLVGEEGVVLALKGARARQEVEEHAAALAALGVQEVEVVDAPSPEPEASTEVVRLVPGPPPRRGPGRPGARGPRVGRSPGSRPRRPPRAR</sequence>
<dbReference type="GO" id="GO:0070043">
    <property type="term" value="F:rRNA (guanine-N7-)-methyltransferase activity"/>
    <property type="evidence" value="ECO:0007669"/>
    <property type="project" value="UniProtKB-UniRule"/>
</dbReference>
<dbReference type="HAMAP" id="MF_00074">
    <property type="entry name" value="16SrRNA_methyltr_G"/>
    <property type="match status" value="1"/>
</dbReference>
<dbReference type="Pfam" id="PF02527">
    <property type="entry name" value="GidB"/>
    <property type="match status" value="1"/>
</dbReference>
<dbReference type="PANTHER" id="PTHR31760:SF0">
    <property type="entry name" value="S-ADENOSYL-L-METHIONINE-DEPENDENT METHYLTRANSFERASES SUPERFAMILY PROTEIN"/>
    <property type="match status" value="1"/>
</dbReference>
<feature type="binding site" evidence="6">
    <location>
        <position position="79"/>
    </location>
    <ligand>
        <name>S-adenosyl-L-methionine</name>
        <dbReference type="ChEBI" id="CHEBI:59789"/>
    </ligand>
</feature>
<comment type="function">
    <text evidence="6">Specifically methylates the N7 position of a guanine in 16S rRNA.</text>
</comment>
<keyword evidence="9" id="KW-1185">Reference proteome</keyword>
<gene>
    <name evidence="6 8" type="primary">rsmG</name>
    <name evidence="8" type="ORF">D5H78_12705</name>
</gene>
<feature type="binding site" evidence="6">
    <location>
        <position position="138"/>
    </location>
    <ligand>
        <name>S-adenosyl-L-methionine</name>
        <dbReference type="ChEBI" id="CHEBI:59789"/>
    </ligand>
</feature>
<evidence type="ECO:0000256" key="6">
    <source>
        <dbReference type="HAMAP-Rule" id="MF_00074"/>
    </source>
</evidence>
<keyword evidence="1 6" id="KW-0963">Cytoplasm</keyword>
<feature type="binding site" evidence="6">
    <location>
        <begin position="125"/>
        <end position="126"/>
    </location>
    <ligand>
        <name>S-adenosyl-L-methionine</name>
        <dbReference type="ChEBI" id="CHEBI:59789"/>
    </ligand>
</feature>
<evidence type="ECO:0000256" key="5">
    <source>
        <dbReference type="ARBA" id="ARBA00022691"/>
    </source>
</evidence>
<comment type="similarity">
    <text evidence="6">Belongs to the methyltransferase superfamily. RNA methyltransferase RsmG family.</text>
</comment>
<evidence type="ECO:0000313" key="8">
    <source>
        <dbReference type="EMBL" id="RJK94702.1"/>
    </source>
</evidence>
<dbReference type="SUPFAM" id="SSF53335">
    <property type="entry name" value="S-adenosyl-L-methionine-dependent methyltransferases"/>
    <property type="match status" value="1"/>
</dbReference>
<keyword evidence="2 6" id="KW-0698">rRNA processing</keyword>
<evidence type="ECO:0000256" key="1">
    <source>
        <dbReference type="ARBA" id="ARBA00022490"/>
    </source>
</evidence>
<keyword evidence="3 6" id="KW-0489">Methyltransferase</keyword>
<dbReference type="NCBIfam" id="TIGR00138">
    <property type="entry name" value="rsmG_gidB"/>
    <property type="match status" value="1"/>
</dbReference>
<evidence type="ECO:0000313" key="9">
    <source>
        <dbReference type="Proteomes" id="UP000265614"/>
    </source>
</evidence>
<keyword evidence="4 6" id="KW-0808">Transferase</keyword>
<comment type="caution">
    <text evidence="6">Lacks conserved residue(s) required for the propagation of feature annotation.</text>
</comment>
<feature type="region of interest" description="Disordered" evidence="7">
    <location>
        <begin position="191"/>
        <end position="241"/>
    </location>
</feature>
<comment type="subcellular location">
    <subcellularLocation>
        <location evidence="6">Cytoplasm</location>
    </subcellularLocation>
</comment>
<dbReference type="InterPro" id="IPR003682">
    <property type="entry name" value="rRNA_ssu_MeTfrase_G"/>
</dbReference>
<dbReference type="Gene3D" id="3.40.50.150">
    <property type="entry name" value="Vaccinia Virus protein VP39"/>
    <property type="match status" value="1"/>
</dbReference>
<dbReference type="AlphaFoldDB" id="A0A3A3YZU4"/>
<keyword evidence="5 6" id="KW-0949">S-adenosyl-L-methionine</keyword>
<dbReference type="EC" id="2.1.1.-" evidence="6"/>
<dbReference type="EMBL" id="QZEZ01000006">
    <property type="protein sequence ID" value="RJK94702.1"/>
    <property type="molecule type" value="Genomic_DNA"/>
</dbReference>